<keyword evidence="1" id="KW-0732">Signal</keyword>
<feature type="chain" id="PRO_5045665516" evidence="1">
    <location>
        <begin position="25"/>
        <end position="459"/>
    </location>
</feature>
<sequence>MRRPTLPPLLAMLLALGALAPARARQGDAPATPASAAVVASGAQSVGASAALAAEMPAPESAPAEGMRALSDEQAAQEEKLYLEALRSLSEGRPDEATSKLSSLLEKNALHAGAWLDLAISHCELGNKVEAERLFDQIEQRFHPSASILELIAHYRASGCKGQRSYRRSMSFKLGAGYDSNVNQGSSSSTVLLGSVNKLETYTLGPDSLPRADHFKVLSGDFNQPIGSGGMLLIAQLRALRYNEVSSQDSESGLLALERPWSEGGWTGRATAAYGLVRLGGELYQRQAQVLLRAVPPLDLGESLGWSLSAGYSSAIYPTRRYYDARTLDLGTSLAMRSKLSTVVLSAGALADAGKAARPGGDRKGWYGGINLVTLLGEKAIAEVGVSRQSWRGAQIYSKDFIETRRAQDTSQLRASLLFPVGTHSALQLELRRTFNRENIPLFQYDSRWFQFSWRTDNW</sequence>
<dbReference type="Pfam" id="PF14559">
    <property type="entry name" value="TPR_19"/>
    <property type="match status" value="1"/>
</dbReference>
<reference evidence="2 3" key="1">
    <citation type="submission" date="2020-11" db="EMBL/GenBank/DDBJ databases">
        <authorList>
            <person name="Sun Q."/>
        </authorList>
    </citation>
    <scope>NUCLEOTIDE SEQUENCE [LARGE SCALE GENOMIC DNA]</scope>
    <source>
        <strain evidence="2 3">P8398</strain>
    </source>
</reference>
<dbReference type="Proteomes" id="UP000662888">
    <property type="component" value="Chromosome"/>
</dbReference>
<dbReference type="InterPro" id="IPR011990">
    <property type="entry name" value="TPR-like_helical_dom_sf"/>
</dbReference>
<dbReference type="EMBL" id="CP065053">
    <property type="protein sequence ID" value="QPI50490.1"/>
    <property type="molecule type" value="Genomic_DNA"/>
</dbReference>
<gene>
    <name evidence="2" type="ORF">IV454_02380</name>
</gene>
<protein>
    <submittedName>
        <fullName evidence="2">Tetratricopeptide repeat protein</fullName>
    </submittedName>
</protein>
<proteinExistence type="predicted"/>
<name>A0AA48WD71_9BURK</name>
<organism evidence="2 3">
    <name type="scientific">Massilia antarctica</name>
    <dbReference type="NCBI Taxonomy" id="2765360"/>
    <lineage>
        <taxon>Bacteria</taxon>
        <taxon>Pseudomonadati</taxon>
        <taxon>Pseudomonadota</taxon>
        <taxon>Betaproteobacteria</taxon>
        <taxon>Burkholderiales</taxon>
        <taxon>Oxalobacteraceae</taxon>
        <taxon>Telluria group</taxon>
        <taxon>Massilia</taxon>
    </lineage>
</organism>
<evidence type="ECO:0000313" key="3">
    <source>
        <dbReference type="Proteomes" id="UP000662888"/>
    </source>
</evidence>
<evidence type="ECO:0000313" key="2">
    <source>
        <dbReference type="EMBL" id="QPI50490.1"/>
    </source>
</evidence>
<accession>A0AA48WD71</accession>
<dbReference type="Gene3D" id="1.25.40.10">
    <property type="entry name" value="Tetratricopeptide repeat domain"/>
    <property type="match status" value="1"/>
</dbReference>
<keyword evidence="3" id="KW-1185">Reference proteome</keyword>
<evidence type="ECO:0000256" key="1">
    <source>
        <dbReference type="SAM" id="SignalP"/>
    </source>
</evidence>
<dbReference type="SUPFAM" id="SSF48452">
    <property type="entry name" value="TPR-like"/>
    <property type="match status" value="1"/>
</dbReference>
<feature type="signal peptide" evidence="1">
    <location>
        <begin position="1"/>
        <end position="24"/>
    </location>
</feature>
<dbReference type="RefSeq" id="WP_206090039.1">
    <property type="nucleotide sequence ID" value="NZ_CP065053.1"/>
</dbReference>